<keyword evidence="3" id="KW-1185">Reference proteome</keyword>
<dbReference type="Gene3D" id="3.40.50.720">
    <property type="entry name" value="NAD(P)-binding Rossmann-like Domain"/>
    <property type="match status" value="1"/>
</dbReference>
<keyword evidence="2" id="KW-0808">Transferase</keyword>
<dbReference type="InterPro" id="IPR000594">
    <property type="entry name" value="ThiF_NAD_FAD-bd"/>
</dbReference>
<reference evidence="2 3" key="1">
    <citation type="submission" date="2020-04" db="EMBL/GenBank/DDBJ databases">
        <authorList>
            <consortium name="Desulfovibrio sp. FSS-1 genome sequencing consortium"/>
            <person name="Shimoshige H."/>
            <person name="Kobayashi H."/>
            <person name="Maekawa T."/>
        </authorList>
    </citation>
    <scope>NUCLEOTIDE SEQUENCE [LARGE SCALE GENOMIC DNA]</scope>
    <source>
        <strain evidence="2 3">SIID29052-01</strain>
    </source>
</reference>
<organism evidence="2 3">
    <name type="scientific">Fundidesulfovibrio magnetotacticus</name>
    <dbReference type="NCBI Taxonomy" id="2730080"/>
    <lineage>
        <taxon>Bacteria</taxon>
        <taxon>Pseudomonadati</taxon>
        <taxon>Thermodesulfobacteriota</taxon>
        <taxon>Desulfovibrionia</taxon>
        <taxon>Desulfovibrionales</taxon>
        <taxon>Desulfovibrionaceae</taxon>
        <taxon>Fundidesulfovibrio</taxon>
    </lineage>
</organism>
<proteinExistence type="predicted"/>
<keyword evidence="2" id="KW-0548">Nucleotidyltransferase</keyword>
<dbReference type="SUPFAM" id="SSF69572">
    <property type="entry name" value="Activating enzymes of the ubiquitin-like proteins"/>
    <property type="match status" value="1"/>
</dbReference>
<dbReference type="GO" id="GO:0008641">
    <property type="term" value="F:ubiquitin-like modifier activating enzyme activity"/>
    <property type="evidence" value="ECO:0007669"/>
    <property type="project" value="InterPro"/>
</dbReference>
<name>A0A6V8LP70_9BACT</name>
<dbReference type="InterPro" id="IPR035985">
    <property type="entry name" value="Ubiquitin-activating_enz"/>
</dbReference>
<protein>
    <submittedName>
        <fullName evidence="2">Putative adenylyltransferase/sulfurtransferase MoeZ</fullName>
    </submittedName>
</protein>
<dbReference type="GO" id="GO:0016779">
    <property type="term" value="F:nucleotidyltransferase activity"/>
    <property type="evidence" value="ECO:0007669"/>
    <property type="project" value="UniProtKB-KW"/>
</dbReference>
<dbReference type="EMBL" id="BLTE01000009">
    <property type="protein sequence ID" value="GFK94363.1"/>
    <property type="molecule type" value="Genomic_DNA"/>
</dbReference>
<evidence type="ECO:0000313" key="2">
    <source>
        <dbReference type="EMBL" id="GFK94363.1"/>
    </source>
</evidence>
<sequence length="290" mass="29870">MTSPFEELARDSLLPDDTPVRVLPHRACRSAAHLAGLSLRQAEIEALRAGIVPERYLRNFKTLDCEAQAKLLESKVALAGLGGLGGPVLEGLCRLGFGRIDAADPDLFEPTNLNRQLLATEATLGASKVGAAVARAREINPAVELRARQVRLAPEDFARFFQGADVAIDALGGMACRPAAERGAARAGVPLVTGSVAGSTATAATVLPGWTGPAGLMCPSGTSSGPGAEDVLGCLAPAIQVAAGLMLAEAVRLALGRPPRLGGPTGRMAVLDLDDLSLERFALPGPPGHE</sequence>
<comment type="caution">
    <text evidence="2">The sequence shown here is derived from an EMBL/GenBank/DDBJ whole genome shotgun (WGS) entry which is preliminary data.</text>
</comment>
<dbReference type="InterPro" id="IPR045886">
    <property type="entry name" value="ThiF/MoeB/HesA"/>
</dbReference>
<evidence type="ECO:0000313" key="3">
    <source>
        <dbReference type="Proteomes" id="UP000494245"/>
    </source>
</evidence>
<feature type="domain" description="THIF-type NAD/FAD binding fold" evidence="1">
    <location>
        <begin position="59"/>
        <end position="279"/>
    </location>
</feature>
<reference evidence="2 3" key="2">
    <citation type="submission" date="2020-05" db="EMBL/GenBank/DDBJ databases">
        <title>Draft genome sequence of Desulfovibrio sp. strainFSS-1.</title>
        <authorList>
            <person name="Shimoshige H."/>
            <person name="Kobayashi H."/>
            <person name="Maekawa T."/>
        </authorList>
    </citation>
    <scope>NUCLEOTIDE SEQUENCE [LARGE SCALE GENOMIC DNA]</scope>
    <source>
        <strain evidence="2 3">SIID29052-01</strain>
    </source>
</reference>
<accession>A0A6V8LP70</accession>
<dbReference type="Pfam" id="PF00899">
    <property type="entry name" value="ThiF"/>
    <property type="match status" value="1"/>
</dbReference>
<dbReference type="AlphaFoldDB" id="A0A6V8LP70"/>
<gene>
    <name evidence="2" type="primary">moeZ_2</name>
    <name evidence="2" type="ORF">NNJEOMEG_02207</name>
</gene>
<dbReference type="PANTHER" id="PTHR43267">
    <property type="entry name" value="TRNA THREONYLCARBAMOYLADENOSINE DEHYDRATASE"/>
    <property type="match status" value="1"/>
</dbReference>
<dbReference type="GO" id="GO:0061504">
    <property type="term" value="P:cyclic threonylcarbamoyladenosine biosynthetic process"/>
    <property type="evidence" value="ECO:0007669"/>
    <property type="project" value="TreeGrafter"/>
</dbReference>
<dbReference type="GO" id="GO:0061503">
    <property type="term" value="F:tRNA threonylcarbamoyladenosine dehydratase"/>
    <property type="evidence" value="ECO:0007669"/>
    <property type="project" value="TreeGrafter"/>
</dbReference>
<dbReference type="RefSeq" id="WP_173084361.1">
    <property type="nucleotide sequence ID" value="NZ_BLTE01000009.1"/>
</dbReference>
<dbReference type="Proteomes" id="UP000494245">
    <property type="component" value="Unassembled WGS sequence"/>
</dbReference>
<dbReference type="PANTHER" id="PTHR43267:SF1">
    <property type="entry name" value="TRNA THREONYLCARBAMOYLADENOSINE DEHYDRATASE"/>
    <property type="match status" value="1"/>
</dbReference>
<evidence type="ECO:0000259" key="1">
    <source>
        <dbReference type="Pfam" id="PF00899"/>
    </source>
</evidence>